<dbReference type="InterPro" id="IPR002150">
    <property type="entry name" value="Ribosomal_bL31"/>
</dbReference>
<evidence type="ECO:0000313" key="4">
    <source>
        <dbReference type="Proteomes" id="UP000321393"/>
    </source>
</evidence>
<dbReference type="EMBL" id="SSTE01018804">
    <property type="protein sequence ID" value="KAA0037846.1"/>
    <property type="molecule type" value="Genomic_DNA"/>
</dbReference>
<gene>
    <name evidence="3" type="ORF">E6C27_scaffold113G00340</name>
</gene>
<organism evidence="3 4">
    <name type="scientific">Cucumis melo var. makuwa</name>
    <name type="common">Oriental melon</name>
    <dbReference type="NCBI Taxonomy" id="1194695"/>
    <lineage>
        <taxon>Eukaryota</taxon>
        <taxon>Viridiplantae</taxon>
        <taxon>Streptophyta</taxon>
        <taxon>Embryophyta</taxon>
        <taxon>Tracheophyta</taxon>
        <taxon>Spermatophyta</taxon>
        <taxon>Magnoliopsida</taxon>
        <taxon>eudicotyledons</taxon>
        <taxon>Gunneridae</taxon>
        <taxon>Pentapetalae</taxon>
        <taxon>rosids</taxon>
        <taxon>fabids</taxon>
        <taxon>Cucurbitales</taxon>
        <taxon>Cucurbitaceae</taxon>
        <taxon>Benincaseae</taxon>
        <taxon>Cucumis</taxon>
    </lineage>
</organism>
<evidence type="ECO:0000256" key="1">
    <source>
        <dbReference type="SAM" id="MobiDB-lite"/>
    </source>
</evidence>
<dbReference type="GO" id="GO:0005840">
    <property type="term" value="C:ribosome"/>
    <property type="evidence" value="ECO:0007669"/>
    <property type="project" value="InterPro"/>
</dbReference>
<name>A0A5A7T6P0_CUCMM</name>
<sequence>MESINVIVNENNNDKQIDVDDEAHPFYTTWSLKTDIPPATNKANNSNMSPSVDSFVNRISTNSSDSSVLETSVLPPINNSKITDTTSSPQTKSLVPSPHVSKNHPINSVIGDVSSGMTTRTNERKDHAKIIANEVYVAQPKRSIDPIHPDHVYKLCKALYGLKQAPQARYDRLFELLAQQRYSRGEAYNTMFIKQKAKLKQTPAALHLKLYKDDLVEKVDESLYCSIISSLLYLIANRNVIAFSVDVCARYQASPHVSILLGLARSKITFRCLQQRMNTLQ</sequence>
<dbReference type="AlphaFoldDB" id="A0A5A7T6P0"/>
<feature type="region of interest" description="Disordered" evidence="1">
    <location>
        <begin position="65"/>
        <end position="124"/>
    </location>
</feature>
<dbReference type="Proteomes" id="UP000321393">
    <property type="component" value="Unassembled WGS sequence"/>
</dbReference>
<comment type="caution">
    <text evidence="3">The sequence shown here is derived from an EMBL/GenBank/DDBJ whole genome shotgun (WGS) entry which is preliminary data.</text>
</comment>
<protein>
    <submittedName>
        <fullName evidence="3">Retrotransposon protein, putative, unclassified</fullName>
    </submittedName>
</protein>
<reference evidence="3 4" key="1">
    <citation type="submission" date="2019-08" db="EMBL/GenBank/DDBJ databases">
        <title>Draft genome sequences of two oriental melons (Cucumis melo L. var makuwa).</title>
        <authorList>
            <person name="Kwon S.-Y."/>
        </authorList>
    </citation>
    <scope>NUCLEOTIDE SEQUENCE [LARGE SCALE GENOMIC DNA]</scope>
    <source>
        <strain evidence="4">cv. SW 3</strain>
        <tissue evidence="3">Leaf</tissue>
    </source>
</reference>
<dbReference type="GO" id="GO:0003735">
    <property type="term" value="F:structural constituent of ribosome"/>
    <property type="evidence" value="ECO:0007669"/>
    <property type="project" value="InterPro"/>
</dbReference>
<dbReference type="GO" id="GO:0006412">
    <property type="term" value="P:translation"/>
    <property type="evidence" value="ECO:0007669"/>
    <property type="project" value="InterPro"/>
</dbReference>
<dbReference type="PROSITE" id="PS01143">
    <property type="entry name" value="RIBOSOMAL_L31"/>
    <property type="match status" value="1"/>
</dbReference>
<proteinExistence type="predicted"/>
<dbReference type="Pfam" id="PF07727">
    <property type="entry name" value="RVT_2"/>
    <property type="match status" value="1"/>
</dbReference>
<dbReference type="InterPro" id="IPR013103">
    <property type="entry name" value="RVT_2"/>
</dbReference>
<accession>A0A5A7T6P0</accession>
<feature type="compositionally biased region" description="Polar residues" evidence="1">
    <location>
        <begin position="77"/>
        <end position="94"/>
    </location>
</feature>
<evidence type="ECO:0000313" key="3">
    <source>
        <dbReference type="EMBL" id="KAA0037846.1"/>
    </source>
</evidence>
<feature type="domain" description="Reverse transcriptase Ty1/copia-type" evidence="2">
    <location>
        <begin position="131"/>
        <end position="216"/>
    </location>
</feature>
<evidence type="ECO:0000259" key="2">
    <source>
        <dbReference type="Pfam" id="PF07727"/>
    </source>
</evidence>